<dbReference type="EMBL" id="CAEZVT010000080">
    <property type="protein sequence ID" value="CAB4637680.1"/>
    <property type="molecule type" value="Genomic_DNA"/>
</dbReference>
<reference evidence="1" key="1">
    <citation type="submission" date="2020-05" db="EMBL/GenBank/DDBJ databases">
        <authorList>
            <person name="Chiriac C."/>
            <person name="Salcher M."/>
            <person name="Ghai R."/>
            <person name="Kavagutti S V."/>
        </authorList>
    </citation>
    <scope>NUCLEOTIDE SEQUENCE</scope>
</reference>
<evidence type="ECO:0000313" key="1">
    <source>
        <dbReference type="EMBL" id="CAB4637680.1"/>
    </source>
</evidence>
<dbReference type="AlphaFoldDB" id="A0A6J6JK87"/>
<proteinExistence type="predicted"/>
<accession>A0A6J6JK87</accession>
<name>A0A6J6JK87_9ZZZZ</name>
<gene>
    <name evidence="1" type="ORF">UFOPK2131_00696</name>
</gene>
<sequence length="82" mass="8785">MGAFNDVVDGLGTLRVSGKSVFLAKGVKIFSSSEDFVDVGLVSGIENDAVIWRVKHLVNSDGSFNNTQVWTEVTSSFCNLGD</sequence>
<protein>
    <submittedName>
        <fullName evidence="1">Unannotated protein</fullName>
    </submittedName>
</protein>
<organism evidence="1">
    <name type="scientific">freshwater metagenome</name>
    <dbReference type="NCBI Taxonomy" id="449393"/>
    <lineage>
        <taxon>unclassified sequences</taxon>
        <taxon>metagenomes</taxon>
        <taxon>ecological metagenomes</taxon>
    </lineage>
</organism>